<evidence type="ECO:0000313" key="1">
    <source>
        <dbReference type="EMBL" id="KAL0958119.1"/>
    </source>
</evidence>
<protein>
    <submittedName>
        <fullName evidence="1">Uncharacterized protein</fullName>
    </submittedName>
</protein>
<dbReference type="Proteomes" id="UP001556367">
    <property type="component" value="Unassembled WGS sequence"/>
</dbReference>
<keyword evidence="2" id="KW-1185">Reference proteome</keyword>
<reference evidence="2" key="1">
    <citation type="submission" date="2024-06" db="EMBL/GenBank/DDBJ databases">
        <title>Multi-omics analyses provide insights into the biosynthesis of the anticancer antibiotic pleurotin in Hohenbuehelia grisea.</title>
        <authorList>
            <person name="Weaver J.A."/>
            <person name="Alberti F."/>
        </authorList>
    </citation>
    <scope>NUCLEOTIDE SEQUENCE [LARGE SCALE GENOMIC DNA]</scope>
    <source>
        <strain evidence="2">T-177</strain>
    </source>
</reference>
<comment type="caution">
    <text evidence="1">The sequence shown here is derived from an EMBL/GenBank/DDBJ whole genome shotgun (WGS) entry which is preliminary data.</text>
</comment>
<gene>
    <name evidence="1" type="ORF">HGRIS_000288</name>
</gene>
<name>A0ABR3JR73_9AGAR</name>
<evidence type="ECO:0000313" key="2">
    <source>
        <dbReference type="Proteomes" id="UP001556367"/>
    </source>
</evidence>
<accession>A0ABR3JR73</accession>
<sequence length="194" mass="19832">MVGILSTVYAKPINTRASVSFLHGDLGASTTSIVLLGQCVQELVPPTGALAAGCLSHIGSVGATFDDLAADLTNTTLTVSDATAFIAGLNETLGHLNVTLQLIADAFPAFSIADQADDEDFDLDDVPESVGDAGESLDGVFDSLADALPNAALRNQATKLQEATAKDISDSLRVFGGGEDLVGGNSTVPVKRAK</sequence>
<proteinExistence type="predicted"/>
<dbReference type="EMBL" id="JASNQZ010000004">
    <property type="protein sequence ID" value="KAL0958119.1"/>
    <property type="molecule type" value="Genomic_DNA"/>
</dbReference>
<organism evidence="1 2">
    <name type="scientific">Hohenbuehelia grisea</name>
    <dbReference type="NCBI Taxonomy" id="104357"/>
    <lineage>
        <taxon>Eukaryota</taxon>
        <taxon>Fungi</taxon>
        <taxon>Dikarya</taxon>
        <taxon>Basidiomycota</taxon>
        <taxon>Agaricomycotina</taxon>
        <taxon>Agaricomycetes</taxon>
        <taxon>Agaricomycetidae</taxon>
        <taxon>Agaricales</taxon>
        <taxon>Pleurotineae</taxon>
        <taxon>Pleurotaceae</taxon>
        <taxon>Hohenbuehelia</taxon>
    </lineage>
</organism>